<dbReference type="InterPro" id="IPR044730">
    <property type="entry name" value="RNase_H-like_dom_plant"/>
</dbReference>
<dbReference type="InterPro" id="IPR036397">
    <property type="entry name" value="RNaseH_sf"/>
</dbReference>
<protein>
    <recommendedName>
        <fullName evidence="1">RNase H type-1 domain-containing protein</fullName>
    </recommendedName>
</protein>
<dbReference type="InterPro" id="IPR002156">
    <property type="entry name" value="RNaseH_domain"/>
</dbReference>
<dbReference type="PANTHER" id="PTHR47074">
    <property type="entry name" value="BNAC02G40300D PROTEIN"/>
    <property type="match status" value="1"/>
</dbReference>
<organism evidence="2 3">
    <name type="scientific">Hibiscus sabdariffa</name>
    <name type="common">roselle</name>
    <dbReference type="NCBI Taxonomy" id="183260"/>
    <lineage>
        <taxon>Eukaryota</taxon>
        <taxon>Viridiplantae</taxon>
        <taxon>Streptophyta</taxon>
        <taxon>Embryophyta</taxon>
        <taxon>Tracheophyta</taxon>
        <taxon>Spermatophyta</taxon>
        <taxon>Magnoliopsida</taxon>
        <taxon>eudicotyledons</taxon>
        <taxon>Gunneridae</taxon>
        <taxon>Pentapetalae</taxon>
        <taxon>rosids</taxon>
        <taxon>malvids</taxon>
        <taxon>Malvales</taxon>
        <taxon>Malvaceae</taxon>
        <taxon>Malvoideae</taxon>
        <taxon>Hibiscus</taxon>
    </lineage>
</organism>
<dbReference type="PANTHER" id="PTHR47074:SF11">
    <property type="entry name" value="REVERSE TRANSCRIPTASE-LIKE PROTEIN"/>
    <property type="match status" value="1"/>
</dbReference>
<dbReference type="Pfam" id="PF13456">
    <property type="entry name" value="RVT_3"/>
    <property type="match status" value="1"/>
</dbReference>
<evidence type="ECO:0000259" key="1">
    <source>
        <dbReference type="Pfam" id="PF13456"/>
    </source>
</evidence>
<accession>A0ABR2QNL6</accession>
<keyword evidence="3" id="KW-1185">Reference proteome</keyword>
<sequence>MSDILKMMANLRFTEKEIEEIDMLHFEGEHQVEGSESWLAGKVLTPIHIDHELFIRVFRVVWKEFPLEDTSIEDVQGDFQYGDWLKVDSGKPKNVGVQSLKPGVVLTKRDVVDVATSSTTGVIISRSSQAIVVNGDNGKGSRVEGTKGRSYKRCYGRKDTEGSLAIKKARSEMGVNANVVDDGPEDTPPQKAIVSECKHVQDVFIADGIAASLPISPFSNCHELILEVVSLLDREALTHFGTLLWSIWNRRNKWVHDGKLTPARIVVVDVRTLLVDMAAACSTSAHHPPYTRSLTWAAPNDGTVKVNVDVAFCPDTGIAAIGVIARDSHRLVIDAYASTLLGVHTAETAQACAFAKGIELVVANNWPNAIVEGDSSFVVARLRSTDHDFSTIASHLTSARATLANNSGIWIHYAAKDQEIRVRQRFYESKKSYTGMHMYKEAYQCLHILVTAAKTVIVFSITSGANVSFFLNACLWAFSGSFMETKQKVRTKRFHTTAPDIKYQSALSYTKYEGSVRLAMTQFPNVQLHGLIKLIYLNRRGPYNTSRRTFTQHIAN</sequence>
<dbReference type="EMBL" id="JBBPBN010000035">
    <property type="protein sequence ID" value="KAK9002252.1"/>
    <property type="molecule type" value="Genomic_DNA"/>
</dbReference>
<gene>
    <name evidence="2" type="ORF">V6N11_024937</name>
</gene>
<evidence type="ECO:0000313" key="3">
    <source>
        <dbReference type="Proteomes" id="UP001396334"/>
    </source>
</evidence>
<dbReference type="SUPFAM" id="SSF53098">
    <property type="entry name" value="Ribonuclease H-like"/>
    <property type="match status" value="1"/>
</dbReference>
<reference evidence="2 3" key="1">
    <citation type="journal article" date="2024" name="G3 (Bethesda)">
        <title>Genome assembly of Hibiscus sabdariffa L. provides insights into metabolisms of medicinal natural products.</title>
        <authorList>
            <person name="Kim T."/>
        </authorList>
    </citation>
    <scope>NUCLEOTIDE SEQUENCE [LARGE SCALE GENOMIC DNA]</scope>
    <source>
        <strain evidence="2">TK-2024</strain>
        <tissue evidence="2">Old leaves</tissue>
    </source>
</reference>
<comment type="caution">
    <text evidence="2">The sequence shown here is derived from an EMBL/GenBank/DDBJ whole genome shotgun (WGS) entry which is preliminary data.</text>
</comment>
<dbReference type="InterPro" id="IPR052929">
    <property type="entry name" value="RNase_H-like_EbsB-rel"/>
</dbReference>
<feature type="domain" description="RNase H type-1" evidence="1">
    <location>
        <begin position="307"/>
        <end position="406"/>
    </location>
</feature>
<dbReference type="InterPro" id="IPR012337">
    <property type="entry name" value="RNaseH-like_sf"/>
</dbReference>
<proteinExistence type="predicted"/>
<name>A0ABR2QNL6_9ROSI</name>
<dbReference type="Gene3D" id="3.30.420.10">
    <property type="entry name" value="Ribonuclease H-like superfamily/Ribonuclease H"/>
    <property type="match status" value="1"/>
</dbReference>
<dbReference type="CDD" id="cd06222">
    <property type="entry name" value="RNase_H_like"/>
    <property type="match status" value="1"/>
</dbReference>
<dbReference type="Proteomes" id="UP001396334">
    <property type="component" value="Unassembled WGS sequence"/>
</dbReference>
<evidence type="ECO:0000313" key="2">
    <source>
        <dbReference type="EMBL" id="KAK9002252.1"/>
    </source>
</evidence>